<feature type="region of interest" description="Disordered" evidence="4">
    <location>
        <begin position="174"/>
        <end position="202"/>
    </location>
</feature>
<evidence type="ECO:0000256" key="3">
    <source>
        <dbReference type="SAM" id="Coils"/>
    </source>
</evidence>
<keyword evidence="6" id="KW-0808">Transferase</keyword>
<dbReference type="InterPro" id="IPR050956">
    <property type="entry name" value="2C_system_His_kinase"/>
</dbReference>
<dbReference type="Gene3D" id="3.40.50.2300">
    <property type="match status" value="1"/>
</dbReference>
<dbReference type="InterPro" id="IPR003594">
    <property type="entry name" value="HATPase_dom"/>
</dbReference>
<dbReference type="InterPro" id="IPR004358">
    <property type="entry name" value="Sig_transdc_His_kin-like_C"/>
</dbReference>
<feature type="modified residue" description="4-aspartylphosphate" evidence="2">
    <location>
        <position position="539"/>
    </location>
</feature>
<dbReference type="OrthoDB" id="303614at2759"/>
<evidence type="ECO:0000313" key="6">
    <source>
        <dbReference type="EMBL" id="GBG34904.1"/>
    </source>
</evidence>
<dbReference type="PROSITE" id="PS50110">
    <property type="entry name" value="RESPONSE_REGULATORY"/>
    <property type="match status" value="1"/>
</dbReference>
<keyword evidence="1 2" id="KW-0597">Phosphoprotein</keyword>
<dbReference type="InterPro" id="IPR001789">
    <property type="entry name" value="Sig_transdc_resp-reg_receiver"/>
</dbReference>
<evidence type="ECO:0000256" key="2">
    <source>
        <dbReference type="PROSITE-ProRule" id="PRU00169"/>
    </source>
</evidence>
<organism evidence="6 7">
    <name type="scientific">Hondaea fermentalgiana</name>
    <dbReference type="NCBI Taxonomy" id="2315210"/>
    <lineage>
        <taxon>Eukaryota</taxon>
        <taxon>Sar</taxon>
        <taxon>Stramenopiles</taxon>
        <taxon>Bigyra</taxon>
        <taxon>Labyrinthulomycetes</taxon>
        <taxon>Thraustochytrida</taxon>
        <taxon>Thraustochytriidae</taxon>
        <taxon>Hondaea</taxon>
    </lineage>
</organism>
<evidence type="ECO:0000259" key="5">
    <source>
        <dbReference type="PROSITE" id="PS50110"/>
    </source>
</evidence>
<dbReference type="GO" id="GO:0016301">
    <property type="term" value="F:kinase activity"/>
    <property type="evidence" value="ECO:0007669"/>
    <property type="project" value="UniProtKB-KW"/>
</dbReference>
<evidence type="ECO:0000256" key="4">
    <source>
        <dbReference type="SAM" id="MobiDB-lite"/>
    </source>
</evidence>
<dbReference type="CDD" id="cd17546">
    <property type="entry name" value="REC_hyHK_CKI1_RcsC-like"/>
    <property type="match status" value="1"/>
</dbReference>
<feature type="region of interest" description="Disordered" evidence="4">
    <location>
        <begin position="454"/>
        <end position="477"/>
    </location>
</feature>
<dbReference type="Gene3D" id="3.30.565.10">
    <property type="entry name" value="Histidine kinase-like ATPase, C-terminal domain"/>
    <property type="match status" value="1"/>
</dbReference>
<dbReference type="EMBL" id="BEYU01000229">
    <property type="protein sequence ID" value="GBG34904.1"/>
    <property type="molecule type" value="Genomic_DNA"/>
</dbReference>
<dbReference type="Pfam" id="PF00072">
    <property type="entry name" value="Response_reg"/>
    <property type="match status" value="1"/>
</dbReference>
<evidence type="ECO:0000313" key="7">
    <source>
        <dbReference type="Proteomes" id="UP000241890"/>
    </source>
</evidence>
<sequence length="606" mass="67224">MAEGASAKPKAKAGKGKKKSAATPEELMAKMMPPAASVLVALVMTWSIFGGGDAGPLLELKVLLSCSIALMVNSALTVNKAKEAVMSNTTKVALVTNIQALKQTIAGLEQKLEDERVSREELETELDRDRLFASFRERYLKHVEHMLNNPVQGIILSVEAMAGLVQDWTLDIEETKESDSDSESVASGRSSGMGSLSPRSPGFKSELVATWESRMAEFGSMTELALSAMDSLHVIVTDMYDGLACTHETLFKPVTQPTNVYSTLERVQYALRYHSAYGDVNVVSQKQNLMGGSVPEFQVAGELQTCMTDPRWVVSVALKLIGNARRFSGPGDEVNVHVTLIDSEEGQAEDEMGAIAKDQWLHFEIRDTGSGVRPDFRDLLYTVDAKRSDYHGFGLYMVAAKIHALGGRCGYKPNETAGRGSIFWFEIPYRVTEQKATSREGPQYLRNTLQRRRRRRLPTTDNLPQFGKGKKSDGETPISASTAANLALKRVLIIEDEIVQQKLLTKQLQNLSYEVFVANDGVEGLEALKERPYSLVLCDKLMPRMNGDVCIRQFRRWESSNREDNRQFVCGLSATKEGALPEGFDLYMPKPIRRTDLLKLLRHGQS</sequence>
<gene>
    <name evidence="6" type="ORF">FCC1311_111272</name>
</gene>
<dbReference type="PANTHER" id="PTHR43719:SF28">
    <property type="entry name" value="PEROXIDE STRESS-ACTIVATED HISTIDINE KINASE MAK1-RELATED"/>
    <property type="match status" value="1"/>
</dbReference>
<keyword evidence="6" id="KW-0418">Kinase</keyword>
<keyword evidence="7" id="KW-1185">Reference proteome</keyword>
<dbReference type="PRINTS" id="PR00344">
    <property type="entry name" value="BCTRLSENSOR"/>
</dbReference>
<proteinExistence type="predicted"/>
<name>A0A2R5H3B4_9STRA</name>
<dbReference type="InParanoid" id="A0A2R5H3B4"/>
<dbReference type="SUPFAM" id="SSF55874">
    <property type="entry name" value="ATPase domain of HSP90 chaperone/DNA topoisomerase II/histidine kinase"/>
    <property type="match status" value="1"/>
</dbReference>
<dbReference type="GO" id="GO:0000160">
    <property type="term" value="P:phosphorelay signal transduction system"/>
    <property type="evidence" value="ECO:0007669"/>
    <property type="project" value="InterPro"/>
</dbReference>
<dbReference type="Proteomes" id="UP000241890">
    <property type="component" value="Unassembled WGS sequence"/>
</dbReference>
<feature type="coiled-coil region" evidence="3">
    <location>
        <begin position="91"/>
        <end position="125"/>
    </location>
</feature>
<dbReference type="SUPFAM" id="SSF52172">
    <property type="entry name" value="CheY-like"/>
    <property type="match status" value="1"/>
</dbReference>
<feature type="region of interest" description="Disordered" evidence="4">
    <location>
        <begin position="1"/>
        <end position="22"/>
    </location>
</feature>
<feature type="compositionally biased region" description="Polar residues" evidence="4">
    <location>
        <begin position="185"/>
        <end position="198"/>
    </location>
</feature>
<dbReference type="InterPro" id="IPR036890">
    <property type="entry name" value="HATPase_C_sf"/>
</dbReference>
<dbReference type="InterPro" id="IPR011006">
    <property type="entry name" value="CheY-like_superfamily"/>
</dbReference>
<dbReference type="SMART" id="SM00387">
    <property type="entry name" value="HATPase_c"/>
    <property type="match status" value="1"/>
</dbReference>
<protein>
    <submittedName>
        <fullName evidence="6">Hybrid signal transduction histidine kinase K</fullName>
    </submittedName>
</protein>
<dbReference type="AlphaFoldDB" id="A0A2R5H3B4"/>
<dbReference type="Pfam" id="PF02518">
    <property type="entry name" value="HATPase_c"/>
    <property type="match status" value="1"/>
</dbReference>
<evidence type="ECO:0000256" key="1">
    <source>
        <dbReference type="ARBA" id="ARBA00022553"/>
    </source>
</evidence>
<reference evidence="6 7" key="1">
    <citation type="submission" date="2017-12" db="EMBL/GenBank/DDBJ databases">
        <title>Sequencing, de novo assembly and annotation of complete genome of a new Thraustochytrid species, strain FCC1311.</title>
        <authorList>
            <person name="Sedici K."/>
            <person name="Godart F."/>
            <person name="Aiese Cigliano R."/>
            <person name="Sanseverino W."/>
            <person name="Barakat M."/>
            <person name="Ortet P."/>
            <person name="Marechal E."/>
            <person name="Cagnac O."/>
            <person name="Amato A."/>
        </authorList>
    </citation>
    <scope>NUCLEOTIDE SEQUENCE [LARGE SCALE GENOMIC DNA]</scope>
</reference>
<feature type="domain" description="Response regulatory" evidence="5">
    <location>
        <begin position="490"/>
        <end position="605"/>
    </location>
</feature>
<keyword evidence="3" id="KW-0175">Coiled coil</keyword>
<dbReference type="SMART" id="SM00448">
    <property type="entry name" value="REC"/>
    <property type="match status" value="1"/>
</dbReference>
<comment type="caution">
    <text evidence="6">The sequence shown here is derived from an EMBL/GenBank/DDBJ whole genome shotgun (WGS) entry which is preliminary data.</text>
</comment>
<dbReference type="PANTHER" id="PTHR43719">
    <property type="entry name" value="TWO-COMPONENT HISTIDINE KINASE"/>
    <property type="match status" value="1"/>
</dbReference>
<accession>A0A2R5H3B4</accession>
<feature type="compositionally biased region" description="Basic residues" evidence="4">
    <location>
        <begin position="9"/>
        <end position="20"/>
    </location>
</feature>